<feature type="domain" description="SGNH hydrolase-type esterase" evidence="4">
    <location>
        <begin position="49"/>
        <end position="265"/>
    </location>
</feature>
<feature type="signal peptide" evidence="3">
    <location>
        <begin position="1"/>
        <end position="38"/>
    </location>
</feature>
<proteinExistence type="predicted"/>
<keyword evidence="3" id="KW-0732">Signal</keyword>
<reference evidence="5 6" key="1">
    <citation type="submission" date="2020-04" db="EMBL/GenBank/DDBJ databases">
        <title>Characterization and engineering of Streptomyces griseofuscus DSM40191 as a potential heterologous host for expression of BGCs.</title>
        <authorList>
            <person name="Gren T."/>
            <person name="Whitford C.M."/>
            <person name="Mohite O.S."/>
            <person name="Joergensen T.S."/>
            <person name="Nielsen J.B."/>
            <person name="Lee S.Y."/>
            <person name="Weber T."/>
        </authorList>
    </citation>
    <scope>NUCLEOTIDE SEQUENCE [LARGE SCALE GENOMIC DNA]</scope>
    <source>
        <strain evidence="5 6">DSM 40191</strain>
    </source>
</reference>
<feature type="disulfide bond" evidence="2">
    <location>
        <begin position="193"/>
        <end position="240"/>
    </location>
</feature>
<evidence type="ECO:0000256" key="1">
    <source>
        <dbReference type="PIRSR" id="PIRSR637460-1"/>
    </source>
</evidence>
<dbReference type="CDD" id="cd01823">
    <property type="entry name" value="SEST_like"/>
    <property type="match status" value="1"/>
</dbReference>
<evidence type="ECO:0000259" key="4">
    <source>
        <dbReference type="Pfam" id="PF13472"/>
    </source>
</evidence>
<dbReference type="InterPro" id="IPR037460">
    <property type="entry name" value="SEST-like"/>
</dbReference>
<dbReference type="Pfam" id="PF13472">
    <property type="entry name" value="Lipase_GDSL_2"/>
    <property type="match status" value="1"/>
</dbReference>
<evidence type="ECO:0000256" key="2">
    <source>
        <dbReference type="PIRSR" id="PIRSR637460-2"/>
    </source>
</evidence>
<sequence>MSRVRDKRGMRPFRIQSWAAAVSLAGACTLAGPASAPAAPNRAALDYVALGDSYSAGVGAGDYLPEGASCLRSSRAYPALWASTHASSFAFAACNGAKTGDVLNKQLGALSGRTNLVSVTAGGSDASWAKVMGICALPGTKACLNAIDTARAYVDKTLPANLDRLYSGIRGKAPRARVVVLGYPHFYQLHGTCARGLEDTERAALNAAIDHLDGVIAQHATGHGFAFADARTAFNGHEICSAGPWLRSVEVLDLTESYHPNASGQSLGYLPLFTRAA</sequence>
<gene>
    <name evidence="5" type="ORF">HEP81_07257</name>
</gene>
<keyword evidence="2" id="KW-1015">Disulfide bond</keyword>
<dbReference type="Proteomes" id="UP000516422">
    <property type="component" value="Chromosome"/>
</dbReference>
<protein>
    <submittedName>
        <fullName evidence="5">SGNH/GDSL hydrolase family protein</fullName>
    </submittedName>
</protein>
<dbReference type="InterPro" id="IPR013830">
    <property type="entry name" value="SGNH_hydro"/>
</dbReference>
<feature type="disulfide bond" evidence="2">
    <location>
        <begin position="70"/>
        <end position="94"/>
    </location>
</feature>
<keyword evidence="5" id="KW-0378">Hydrolase</keyword>
<feature type="chain" id="PRO_5028894772" evidence="3">
    <location>
        <begin position="39"/>
        <end position="277"/>
    </location>
</feature>
<name>A0A7H1QB10_9ACTN</name>
<feature type="disulfide bond" evidence="2">
    <location>
        <begin position="135"/>
        <end position="143"/>
    </location>
</feature>
<evidence type="ECO:0000313" key="5">
    <source>
        <dbReference type="EMBL" id="QNT97490.1"/>
    </source>
</evidence>
<accession>A0A7H1QB10</accession>
<organism evidence="5 6">
    <name type="scientific">Streptomyces griseofuscus</name>
    <dbReference type="NCBI Taxonomy" id="146922"/>
    <lineage>
        <taxon>Bacteria</taxon>
        <taxon>Bacillati</taxon>
        <taxon>Actinomycetota</taxon>
        <taxon>Actinomycetes</taxon>
        <taxon>Kitasatosporales</taxon>
        <taxon>Streptomycetaceae</taxon>
        <taxon>Streptomyces</taxon>
    </lineage>
</organism>
<dbReference type="PANTHER" id="PTHR37981">
    <property type="entry name" value="LIPASE 2"/>
    <property type="match status" value="1"/>
</dbReference>
<feature type="active site" description="Nucleophile" evidence="1">
    <location>
        <position position="53"/>
    </location>
</feature>
<dbReference type="PROSITE" id="PS51257">
    <property type="entry name" value="PROKAR_LIPOPROTEIN"/>
    <property type="match status" value="1"/>
</dbReference>
<dbReference type="SUPFAM" id="SSF52266">
    <property type="entry name" value="SGNH hydrolase"/>
    <property type="match status" value="1"/>
</dbReference>
<dbReference type="GO" id="GO:0019433">
    <property type="term" value="P:triglyceride catabolic process"/>
    <property type="evidence" value="ECO:0007669"/>
    <property type="project" value="TreeGrafter"/>
</dbReference>
<dbReference type="GO" id="GO:0004806">
    <property type="term" value="F:triacylglycerol lipase activity"/>
    <property type="evidence" value="ECO:0007669"/>
    <property type="project" value="TreeGrafter"/>
</dbReference>
<evidence type="ECO:0000256" key="3">
    <source>
        <dbReference type="SAM" id="SignalP"/>
    </source>
</evidence>
<dbReference type="AlphaFoldDB" id="A0A7H1QB10"/>
<dbReference type="PANTHER" id="PTHR37981:SF1">
    <property type="entry name" value="SGNH HYDROLASE-TYPE ESTERASE DOMAIN-CONTAINING PROTEIN"/>
    <property type="match status" value="1"/>
</dbReference>
<feature type="active site" evidence="1">
    <location>
        <position position="259"/>
    </location>
</feature>
<evidence type="ECO:0000313" key="6">
    <source>
        <dbReference type="Proteomes" id="UP000516422"/>
    </source>
</evidence>
<dbReference type="KEGG" id="sgf:HEP81_07257"/>
<dbReference type="EMBL" id="CP051006">
    <property type="protein sequence ID" value="QNT97490.1"/>
    <property type="molecule type" value="Genomic_DNA"/>
</dbReference>
<dbReference type="Gene3D" id="3.40.50.1110">
    <property type="entry name" value="SGNH hydrolase"/>
    <property type="match status" value="1"/>
</dbReference>
<dbReference type="InterPro" id="IPR036514">
    <property type="entry name" value="SGNH_hydro_sf"/>
</dbReference>